<keyword evidence="4" id="KW-1185">Reference proteome</keyword>
<dbReference type="EMBL" id="CAVLEF010000132">
    <property type="protein sequence ID" value="CAK1551854.1"/>
    <property type="molecule type" value="Genomic_DNA"/>
</dbReference>
<dbReference type="Proteomes" id="UP001497472">
    <property type="component" value="Unassembled WGS sequence"/>
</dbReference>
<organism evidence="3 4">
    <name type="scientific">Leptosia nina</name>
    <dbReference type="NCBI Taxonomy" id="320188"/>
    <lineage>
        <taxon>Eukaryota</taxon>
        <taxon>Metazoa</taxon>
        <taxon>Ecdysozoa</taxon>
        <taxon>Arthropoda</taxon>
        <taxon>Hexapoda</taxon>
        <taxon>Insecta</taxon>
        <taxon>Pterygota</taxon>
        <taxon>Neoptera</taxon>
        <taxon>Endopterygota</taxon>
        <taxon>Lepidoptera</taxon>
        <taxon>Glossata</taxon>
        <taxon>Ditrysia</taxon>
        <taxon>Papilionoidea</taxon>
        <taxon>Pieridae</taxon>
        <taxon>Pierinae</taxon>
        <taxon>Leptosia</taxon>
    </lineage>
</organism>
<protein>
    <recommendedName>
        <fullName evidence="5">Secreted protein</fullName>
    </recommendedName>
</protein>
<feature type="region of interest" description="Disordered" evidence="1">
    <location>
        <begin position="21"/>
        <end position="48"/>
    </location>
</feature>
<accession>A0AAV1JTY2</accession>
<reference evidence="3 4" key="1">
    <citation type="submission" date="2023-11" db="EMBL/GenBank/DDBJ databases">
        <authorList>
            <person name="Okamura Y."/>
        </authorList>
    </citation>
    <scope>NUCLEOTIDE SEQUENCE [LARGE SCALE GENOMIC DNA]</scope>
</reference>
<evidence type="ECO:0000256" key="1">
    <source>
        <dbReference type="SAM" id="MobiDB-lite"/>
    </source>
</evidence>
<feature type="signal peptide" evidence="2">
    <location>
        <begin position="1"/>
        <end position="18"/>
    </location>
</feature>
<feature type="chain" id="PRO_5043359566" description="Secreted protein" evidence="2">
    <location>
        <begin position="19"/>
        <end position="81"/>
    </location>
</feature>
<proteinExistence type="predicted"/>
<evidence type="ECO:0000313" key="3">
    <source>
        <dbReference type="EMBL" id="CAK1551854.1"/>
    </source>
</evidence>
<name>A0AAV1JTY2_9NEOP</name>
<comment type="caution">
    <text evidence="3">The sequence shown here is derived from an EMBL/GenBank/DDBJ whole genome shotgun (WGS) entry which is preliminary data.</text>
</comment>
<gene>
    <name evidence="3" type="ORF">LNINA_LOCUS10956</name>
</gene>
<dbReference type="AlphaFoldDB" id="A0AAV1JTY2"/>
<evidence type="ECO:0000256" key="2">
    <source>
        <dbReference type="SAM" id="SignalP"/>
    </source>
</evidence>
<evidence type="ECO:0000313" key="4">
    <source>
        <dbReference type="Proteomes" id="UP001497472"/>
    </source>
</evidence>
<keyword evidence="2" id="KW-0732">Signal</keyword>
<evidence type="ECO:0008006" key="5">
    <source>
        <dbReference type="Google" id="ProtNLM"/>
    </source>
</evidence>
<sequence length="81" mass="8470">MCRFSLFVLLLSAVLVLAEDPSSSAAPSSSPAPITPATATATTPKPSKPDSLLSEFVNAALDIPKGVFNACTDFKKLIFGW</sequence>